<evidence type="ECO:0000313" key="14">
    <source>
        <dbReference type="Proteomes" id="UP000253687"/>
    </source>
</evidence>
<dbReference type="Proteomes" id="UP000249482">
    <property type="component" value="Unassembled WGS sequence"/>
</dbReference>
<dbReference type="EMBL" id="QEMT01000001">
    <property type="protein sequence ID" value="PWH64667.1"/>
    <property type="molecule type" value="Genomic_DNA"/>
</dbReference>
<reference evidence="8 16" key="3">
    <citation type="journal article" date="2018" name="BMC Microbiol.">
        <title>Genome sequencing of strains of the most prevalent clonal group of O1:K1:H7 Escherichia coli that causes neonatal meningitis in France.</title>
        <authorList>
            <person name="Geslain G."/>
            <person name="Birgy A."/>
            <person name="Adiba S."/>
            <person name="Magnan M."/>
            <person name="Courroux C."/>
            <person name="Levy C."/>
            <person name="Cohen R."/>
            <person name="Bidet P."/>
            <person name="Bonacorsi S."/>
        </authorList>
    </citation>
    <scope>NUCLEOTIDE SEQUENCE [LARGE SCALE GENOMIC DNA]</scope>
    <source>
        <strain evidence="8 16">S308</strain>
    </source>
</reference>
<evidence type="ECO:0000313" key="8">
    <source>
        <dbReference type="EMBL" id="RIB43397.1"/>
    </source>
</evidence>
<proteinExistence type="predicted"/>
<evidence type="ECO:0000313" key="13">
    <source>
        <dbReference type="Proteomes" id="UP000249482"/>
    </source>
</evidence>
<dbReference type="Proteomes" id="UP000885382">
    <property type="component" value="Unassembled WGS sequence"/>
</dbReference>
<evidence type="ECO:0000313" key="3">
    <source>
        <dbReference type="EMBL" id="MJL91693.1"/>
    </source>
</evidence>
<gene>
    <name evidence="1" type="ORF">C3F40_12725</name>
    <name evidence="4" type="ORF">CG702_01855</name>
    <name evidence="9" type="ORF">CIG67_21605</name>
    <name evidence="8" type="ORF">D3C88_02950</name>
    <name evidence="10" type="ORF">D4N09_07290</name>
    <name evidence="5" type="ORF">DD762_00620</name>
    <name evidence="2" type="ORF">DL968_03805</name>
    <name evidence="6" type="ORF">DNQ45_20830</name>
    <name evidence="3" type="ORF">DNX30_02750</name>
    <name evidence="7" type="ORF">DTL43_06405</name>
</gene>
<dbReference type="Proteomes" id="UP000264870">
    <property type="component" value="Unassembled WGS sequence"/>
</dbReference>
<accession>A0A236G158</accession>
<dbReference type="Proteomes" id="UP000239554">
    <property type="component" value="Chromosome"/>
</dbReference>
<reference evidence="4 15" key="1">
    <citation type="submission" date="2017-07" db="EMBL/GenBank/DDBJ databases">
        <authorList>
            <person name="Zhi S."/>
            <person name="Banting G."/>
            <person name="Neumann N."/>
        </authorList>
    </citation>
    <scope>NUCLEOTIDE SEQUENCE [LARGE SCALE GENOMIC DNA]</scope>
    <source>
        <strain evidence="4 15">WW41</strain>
    </source>
</reference>
<reference evidence="6 13" key="6">
    <citation type="submission" date="2018-06" db="EMBL/GenBank/DDBJ databases">
        <title>Draft genome sequence of mcr-1-harboring Escherichia coli isolated from wound infection of a hospitalized patient, in Bolivia.</title>
        <authorList>
            <person name="Munoz M.E."/>
            <person name="Moura Q."/>
            <person name="Ventura P.R.M."/>
            <person name="Bustos L.R."/>
            <person name="Ovando B.G."/>
            <person name="Terrazas D.I.V."/>
            <person name="Yarhui N.B."/>
            <person name="Cerdeira L."/>
            <person name="Lincopan N."/>
        </authorList>
    </citation>
    <scope>NUCLEOTIDE SEQUENCE [LARGE SCALE GENOMIC DNA]</scope>
    <source>
        <strain evidence="6 13">EcMLT</strain>
    </source>
</reference>
<evidence type="ECO:0000313" key="9">
    <source>
        <dbReference type="EMBL" id="RVE09265.1"/>
    </source>
</evidence>
<evidence type="ECO:0000313" key="6">
    <source>
        <dbReference type="EMBL" id="PZT64744.1"/>
    </source>
</evidence>
<evidence type="ECO:0000313" key="10">
    <source>
        <dbReference type="EMBL" id="TXU36740.1"/>
    </source>
</evidence>
<reference evidence="10 18" key="9">
    <citation type="submission" date="2018-09" db="EMBL/GenBank/DDBJ databases">
        <title>Persistent metagenomic signatures of early life antibiotic treatment in the infant gut microbiota and resistome.</title>
        <authorList>
            <person name="Gasparrini A.J."/>
        </authorList>
    </citation>
    <scope>NUCLEOTIDE SEQUENCE [LARGE SCALE GENOMIC DNA]</scope>
    <source>
        <strain evidence="10 18">T0181B.E-10</strain>
    </source>
</reference>
<evidence type="ECO:0000313" key="1">
    <source>
        <dbReference type="EMBL" id="AUY02570.1"/>
    </source>
</evidence>
<evidence type="ECO:0000313" key="17">
    <source>
        <dbReference type="Proteomes" id="UP000288459"/>
    </source>
</evidence>
<dbReference type="Proteomes" id="UP000854059">
    <property type="component" value="Unassembled WGS sequence"/>
</dbReference>
<evidence type="ECO:0000313" key="12">
    <source>
        <dbReference type="Proteomes" id="UP000245761"/>
    </source>
</evidence>
<dbReference type="Proteomes" id="UP000288459">
    <property type="component" value="Unassembled WGS sequence"/>
</dbReference>
<reference evidence="7 14" key="8">
    <citation type="submission" date="2018-07" db="EMBL/GenBank/DDBJ databases">
        <title>Whole Genome Sequence Analysis of Avian Pathogenic E. coli - An Australian Perspective.</title>
        <authorList>
            <person name="Cummins M.L."/>
            <person name="Reid C.J."/>
            <person name="Roy Chowdhury P."/>
            <person name="Bushell R."/>
            <person name="Esbert N."/>
            <person name="Tivendale K.A."/>
            <person name="Noormohammadi A.H."/>
            <person name="Islam S."/>
            <person name="Marenda M.S."/>
            <person name="Browning G.F."/>
            <person name="Markham P.F."/>
            <person name="Djordjevic S.P."/>
        </authorList>
    </citation>
    <scope>NUCLEOTIDE SEQUENCE [LARGE SCALE GENOMIC DNA]</scope>
    <source>
        <strain evidence="7 14">AVC211</strain>
    </source>
</reference>
<reference evidence="1 11" key="4">
    <citation type="journal article" date="2018" name="MBio">
        <title>Genomic Analysis of Hospital Plumbing Reveals Diverse Reservoir of Bacterial Plasmids Conferring Carbapenem Resistance.</title>
        <authorList>
            <consortium name="NISC Comparative Sequencing Program"/>
            <person name="Weingarten R.A."/>
            <person name="Johnson R.C."/>
            <person name="Conlan S."/>
            <person name="Ramsburg A.M."/>
            <person name="Dekker J.P."/>
            <person name="Lau A.F."/>
            <person name="Khil P."/>
            <person name="Odom R.T."/>
            <person name="Deming C."/>
            <person name="Park M."/>
            <person name="Thomas P.J."/>
            <person name="Henderson D.K."/>
            <person name="Palmore T.N."/>
            <person name="Segre J.A."/>
            <person name="Frank K.M."/>
        </authorList>
    </citation>
    <scope>NUCLEOTIDE SEQUENCE [LARGE SCALE GENOMIC DNA]</scope>
    <source>
        <strain evidence="1 11">ECONIH4</strain>
    </source>
</reference>
<dbReference type="Proteomes" id="UP000284508">
    <property type="component" value="Unassembled WGS sequence"/>
</dbReference>
<dbReference type="EMBL" id="CP026399">
    <property type="protein sequence ID" value="AUY02570.1"/>
    <property type="molecule type" value="Genomic_DNA"/>
</dbReference>
<evidence type="ECO:0000313" key="18">
    <source>
        <dbReference type="Proteomes" id="UP000460654"/>
    </source>
</evidence>
<evidence type="ECO:0000313" key="11">
    <source>
        <dbReference type="Proteomes" id="UP000239554"/>
    </source>
</evidence>
<dbReference type="EMBL" id="AAVTXU010000009">
    <property type="protein sequence ID" value="EGE1986790.1"/>
    <property type="molecule type" value="Genomic_DNA"/>
</dbReference>
<reference evidence="3" key="7">
    <citation type="submission" date="2018-06" db="EMBL/GenBank/DDBJ databases">
        <authorList>
            <person name="Ashton P.M."/>
            <person name="Dallman T."/>
            <person name="Nair S."/>
            <person name="De Pinna E."/>
            <person name="Peters T."/>
            <person name="Grant K."/>
        </authorList>
    </citation>
    <scope>NUCLEOTIDE SEQUENCE [LARGE SCALE GENOMIC DNA]</scope>
    <source>
        <strain evidence="2">412057</strain>
        <strain evidence="3">462023</strain>
    </source>
</reference>
<evidence type="ECO:0000313" key="5">
    <source>
        <dbReference type="EMBL" id="PWH64667.1"/>
    </source>
</evidence>
<organism evidence="7 14">
    <name type="scientific">Escherichia coli</name>
    <dbReference type="NCBI Taxonomy" id="562"/>
    <lineage>
        <taxon>Bacteria</taxon>
        <taxon>Pseudomonadati</taxon>
        <taxon>Pseudomonadota</taxon>
        <taxon>Gammaproteobacteria</taxon>
        <taxon>Enterobacterales</taxon>
        <taxon>Enterobacteriaceae</taxon>
        <taxon>Escherichia</taxon>
    </lineage>
</organism>
<dbReference type="EMBL" id="NNAK01000003">
    <property type="protein sequence ID" value="OZP04793.1"/>
    <property type="molecule type" value="Genomic_DNA"/>
</dbReference>
<dbReference type="EMBL" id="QYOH01000005">
    <property type="protein sequence ID" value="TXU36740.1"/>
    <property type="molecule type" value="Genomic_DNA"/>
</dbReference>
<dbReference type="EMBL" id="RTJF01000002">
    <property type="protein sequence ID" value="MJL91693.1"/>
    <property type="molecule type" value="Genomic_DNA"/>
</dbReference>
<reference evidence="5 12" key="5">
    <citation type="submission" date="2018-04" db="EMBL/GenBank/DDBJ databases">
        <title>Draft Genomic Sequencing Of Potential Extraintestinal Pathogenic Escherichia coli B8S56 Isolated from Retail Chicken Skin.</title>
        <authorList>
            <person name="Xu A."/>
            <person name="Tilman S."/>
            <person name="Wisser-Parker K."/>
            <person name="Scullen O.J."/>
            <person name="Sommers C."/>
        </authorList>
    </citation>
    <scope>NUCLEOTIDE SEQUENCE [LARGE SCALE GENOMIC DNA]</scope>
    <source>
        <strain evidence="5 12">B8S56</strain>
    </source>
</reference>
<evidence type="ECO:0000313" key="16">
    <source>
        <dbReference type="Proteomes" id="UP000284508"/>
    </source>
</evidence>
<protein>
    <submittedName>
        <fullName evidence="7">FruR/shl operon leader peptide</fullName>
    </submittedName>
</protein>
<dbReference type="AlphaFoldDB" id="A0A1X1LZT6"/>
<dbReference type="Proteomes" id="UP000253687">
    <property type="component" value="Unassembled WGS sequence"/>
</dbReference>
<evidence type="ECO:0000313" key="7">
    <source>
        <dbReference type="EMBL" id="RDA41270.1"/>
    </source>
</evidence>
<reference evidence="9 17" key="2">
    <citation type="submission" date="2017-08" db="EMBL/GenBank/DDBJ databases">
        <title>Sequencing of Escherichia coli CCPM 6219.</title>
        <authorList>
            <person name="Liu S.-L."/>
            <person name="Zhou Y.-J."/>
            <person name="Zhao M.-F."/>
        </authorList>
    </citation>
    <scope>NUCLEOTIDE SEQUENCE [LARGE SCALE GENOMIC DNA]</scope>
    <source>
        <strain evidence="9 17">CCPM 6219</strain>
    </source>
</reference>
<dbReference type="Proteomes" id="UP000245761">
    <property type="component" value="Unassembled WGS sequence"/>
</dbReference>
<dbReference type="EMBL" id="QKWZ01000603">
    <property type="protein sequence ID" value="PZT64744.1"/>
    <property type="molecule type" value="Genomic_DNA"/>
</dbReference>
<evidence type="ECO:0000313" key="2">
    <source>
        <dbReference type="EMBL" id="EGE1986790.1"/>
    </source>
</evidence>
<sequence length="31" mass="3622">MISMRNLQPNMSRWAFFAKSVGTWNKSSCRS</sequence>
<name>A0A1X1LZT6_ECOLX</name>
<dbReference type="EMBL" id="NPIM01000158">
    <property type="protein sequence ID" value="RVE09265.1"/>
    <property type="molecule type" value="Genomic_DNA"/>
</dbReference>
<dbReference type="Proteomes" id="UP000460654">
    <property type="component" value="Unassembled WGS sequence"/>
</dbReference>
<accession>A0A1X1LZT6</accession>
<evidence type="ECO:0000313" key="4">
    <source>
        <dbReference type="EMBL" id="OZP04793.1"/>
    </source>
</evidence>
<evidence type="ECO:0000313" key="15">
    <source>
        <dbReference type="Proteomes" id="UP000264870"/>
    </source>
</evidence>
<dbReference type="EMBL" id="QXHA01000169">
    <property type="protein sequence ID" value="RIB43397.1"/>
    <property type="molecule type" value="Genomic_DNA"/>
</dbReference>
<dbReference type="EMBL" id="QOGZ01000005">
    <property type="protein sequence ID" value="RDA41270.1"/>
    <property type="molecule type" value="Genomic_DNA"/>
</dbReference>